<protein>
    <submittedName>
        <fullName evidence="3">Uncharacterized protein</fullName>
    </submittedName>
</protein>
<dbReference type="GO" id="GO:0043625">
    <property type="term" value="C:delta DNA polymerase complex"/>
    <property type="evidence" value="ECO:0007669"/>
    <property type="project" value="TreeGrafter"/>
</dbReference>
<keyword evidence="2" id="KW-0235">DNA replication</keyword>
<dbReference type="AlphaFoldDB" id="A0A8S9GWE1"/>
<dbReference type="PANTHER" id="PTHR10416">
    <property type="entry name" value="DNA POLYMERASE DELTA SUBUNIT 2"/>
    <property type="match status" value="1"/>
</dbReference>
<gene>
    <name evidence="3" type="ORF">F2Q68_00034793</name>
</gene>
<dbReference type="EMBL" id="QGKW02001988">
    <property type="protein sequence ID" value="KAF2550811.1"/>
    <property type="molecule type" value="Genomic_DNA"/>
</dbReference>
<evidence type="ECO:0000256" key="1">
    <source>
        <dbReference type="ARBA" id="ARBA00006035"/>
    </source>
</evidence>
<evidence type="ECO:0000313" key="3">
    <source>
        <dbReference type="EMBL" id="KAF2550811.1"/>
    </source>
</evidence>
<comment type="caution">
    <text evidence="3">The sequence shown here is derived from an EMBL/GenBank/DDBJ whole genome shotgun (WGS) entry which is preliminary data.</text>
</comment>
<dbReference type="Gene3D" id="3.60.21.50">
    <property type="match status" value="1"/>
</dbReference>
<organism evidence="3 4">
    <name type="scientific">Brassica cretica</name>
    <name type="common">Mustard</name>
    <dbReference type="NCBI Taxonomy" id="69181"/>
    <lineage>
        <taxon>Eukaryota</taxon>
        <taxon>Viridiplantae</taxon>
        <taxon>Streptophyta</taxon>
        <taxon>Embryophyta</taxon>
        <taxon>Tracheophyta</taxon>
        <taxon>Spermatophyta</taxon>
        <taxon>Magnoliopsida</taxon>
        <taxon>eudicotyledons</taxon>
        <taxon>Gunneridae</taxon>
        <taxon>Pentapetalae</taxon>
        <taxon>rosids</taxon>
        <taxon>malvids</taxon>
        <taxon>Brassicales</taxon>
        <taxon>Brassicaceae</taxon>
        <taxon>Brassiceae</taxon>
        <taxon>Brassica</taxon>
    </lineage>
</organism>
<dbReference type="InterPro" id="IPR024826">
    <property type="entry name" value="DNA_pol_delta/II_ssu"/>
</dbReference>
<proteinExistence type="inferred from homology"/>
<name>A0A8S9GWE1_BRACR</name>
<evidence type="ECO:0000256" key="2">
    <source>
        <dbReference type="ARBA" id="ARBA00022705"/>
    </source>
</evidence>
<accession>A0A8S9GWE1</accession>
<sequence length="104" mass="11703">MAVCTKLGVLQNRNVPVTSMLRYMSTKLFIGGKNPPPFDVDNIRFLGTSGHNIDDLEKYSEVESKLGFVERTLRVRRSGLICIPQFFETGVAVVVNLRNLECQL</sequence>
<dbReference type="PANTHER" id="PTHR10416:SF0">
    <property type="entry name" value="DNA POLYMERASE DELTA SUBUNIT 2"/>
    <property type="match status" value="1"/>
</dbReference>
<dbReference type="GO" id="GO:0006271">
    <property type="term" value="P:DNA strand elongation involved in DNA replication"/>
    <property type="evidence" value="ECO:0007669"/>
    <property type="project" value="TreeGrafter"/>
</dbReference>
<comment type="similarity">
    <text evidence="1">Belongs to the DNA polymerase delta/II small subunit family.</text>
</comment>
<reference evidence="3" key="1">
    <citation type="submission" date="2019-12" db="EMBL/GenBank/DDBJ databases">
        <title>Genome sequencing and annotation of Brassica cretica.</title>
        <authorList>
            <person name="Studholme D.J."/>
            <person name="Sarris P.F."/>
        </authorList>
    </citation>
    <scope>NUCLEOTIDE SEQUENCE</scope>
    <source>
        <strain evidence="3">PFS-001/15</strain>
        <tissue evidence="3">Leaf</tissue>
    </source>
</reference>
<evidence type="ECO:0000313" key="4">
    <source>
        <dbReference type="Proteomes" id="UP000712281"/>
    </source>
</evidence>
<dbReference type="Proteomes" id="UP000712281">
    <property type="component" value="Unassembled WGS sequence"/>
</dbReference>